<gene>
    <name evidence="1" type="ORF">SBX64_17070</name>
</gene>
<evidence type="ECO:0000313" key="2">
    <source>
        <dbReference type="Proteomes" id="UP001279860"/>
    </source>
</evidence>
<organism evidence="1 2">
    <name type="scientific">Vibrio rhizosphaerae</name>
    <dbReference type="NCBI Taxonomy" id="398736"/>
    <lineage>
        <taxon>Bacteria</taxon>
        <taxon>Pseudomonadati</taxon>
        <taxon>Pseudomonadota</taxon>
        <taxon>Gammaproteobacteria</taxon>
        <taxon>Vibrionales</taxon>
        <taxon>Vibrionaceae</taxon>
        <taxon>Vibrio</taxon>
    </lineage>
</organism>
<protein>
    <submittedName>
        <fullName evidence="1">Uncharacterized protein</fullName>
    </submittedName>
</protein>
<accession>A0ABU4IZB9</accession>
<proteinExistence type="predicted"/>
<dbReference type="EMBL" id="JAWRCP010000002">
    <property type="protein sequence ID" value="MDW6094253.1"/>
    <property type="molecule type" value="Genomic_DNA"/>
</dbReference>
<keyword evidence="2" id="KW-1185">Reference proteome</keyword>
<evidence type="ECO:0000313" key="1">
    <source>
        <dbReference type="EMBL" id="MDW6094253.1"/>
    </source>
</evidence>
<comment type="caution">
    <text evidence="1">The sequence shown here is derived from an EMBL/GenBank/DDBJ whole genome shotgun (WGS) entry which is preliminary data.</text>
</comment>
<sequence length="141" mass="15564">MTPPKQKRFSGYSCISARVTGAQSTDVSEIGERDCASNFGAGGWEYKIATLRFGTLSHSSVSLASPTAPQVLFQGRKSTPKGLGVEFSACYQGRFYSLLLTKSLKFIHEFHPELIDQIGFRYVSLHSNKPPTEENHSRMNG</sequence>
<reference evidence="1 2" key="1">
    <citation type="submission" date="2023-11" db="EMBL/GenBank/DDBJ databases">
        <title>Plant-associative lifestyle of Vibrio porteresiae and its evolutionary dynamics.</title>
        <authorList>
            <person name="Rameshkumar N."/>
            <person name="Kirti K."/>
        </authorList>
    </citation>
    <scope>NUCLEOTIDE SEQUENCE [LARGE SCALE GENOMIC DNA]</scope>
    <source>
        <strain evidence="1 2">MSSRF7</strain>
    </source>
</reference>
<dbReference type="RefSeq" id="WP_318585496.1">
    <property type="nucleotide sequence ID" value="NZ_JAWRCP010000002.1"/>
</dbReference>
<dbReference type="Proteomes" id="UP001279860">
    <property type="component" value="Unassembled WGS sequence"/>
</dbReference>
<name>A0ABU4IZB9_9VIBR</name>